<feature type="region of interest" description="Disordered" evidence="5">
    <location>
        <begin position="122"/>
        <end position="199"/>
    </location>
</feature>
<dbReference type="GO" id="GO:0008932">
    <property type="term" value="F:lytic endotransglycosylase activity"/>
    <property type="evidence" value="ECO:0007669"/>
    <property type="project" value="UniProtKB-UniRule"/>
</dbReference>
<comment type="function">
    <text evidence="3">Lytic transglycosylase with a strong preference for naked glycan strands that lack stem peptides.</text>
</comment>
<dbReference type="HAMAP" id="MF_02071">
    <property type="entry name" value="RlpA"/>
    <property type="match status" value="1"/>
</dbReference>
<dbReference type="Proteomes" id="UP000095087">
    <property type="component" value="Unassembled WGS sequence"/>
</dbReference>
<dbReference type="OrthoDB" id="9779128at2"/>
<evidence type="ECO:0000313" key="8">
    <source>
        <dbReference type="Proteomes" id="UP000095087"/>
    </source>
</evidence>
<gene>
    <name evidence="3" type="primary">rlpA</name>
    <name evidence="7" type="ORF">A7A08_02214</name>
</gene>
<dbReference type="PANTHER" id="PTHR34183">
    <property type="entry name" value="ENDOLYTIC PEPTIDOGLYCAN TRANSGLYCOSYLASE RLPA"/>
    <property type="match status" value="1"/>
</dbReference>
<dbReference type="AlphaFoldDB" id="A0A1E2RXF3"/>
<dbReference type="InterPro" id="IPR034718">
    <property type="entry name" value="RlpA"/>
</dbReference>
<evidence type="ECO:0000256" key="5">
    <source>
        <dbReference type="SAM" id="MobiDB-lite"/>
    </source>
</evidence>
<dbReference type="GO" id="GO:0071555">
    <property type="term" value="P:cell wall organization"/>
    <property type="evidence" value="ECO:0007669"/>
    <property type="project" value="UniProtKB-KW"/>
</dbReference>
<dbReference type="NCBIfam" id="TIGR00413">
    <property type="entry name" value="rlpA"/>
    <property type="match status" value="1"/>
</dbReference>
<dbReference type="STRING" id="1177755.A7A08_02214"/>
<feature type="signal peptide" evidence="3">
    <location>
        <begin position="1"/>
        <end position="27"/>
    </location>
</feature>
<name>A0A1E2RXF3_9HYPH</name>
<evidence type="ECO:0000259" key="6">
    <source>
        <dbReference type="Pfam" id="PF03330"/>
    </source>
</evidence>
<dbReference type="SUPFAM" id="SSF50685">
    <property type="entry name" value="Barwin-like endoglucanases"/>
    <property type="match status" value="1"/>
</dbReference>
<dbReference type="EMBL" id="MASI01000005">
    <property type="protein sequence ID" value="ODA66917.1"/>
    <property type="molecule type" value="Genomic_DNA"/>
</dbReference>
<dbReference type="CDD" id="cd22268">
    <property type="entry name" value="DPBB_RlpA-like"/>
    <property type="match status" value="1"/>
</dbReference>
<keyword evidence="3" id="KW-0732">Signal</keyword>
<protein>
    <recommendedName>
        <fullName evidence="3">Endolytic peptidoglycan transglycosylase RlpA</fullName>
        <ecNumber evidence="3">4.2.2.-</ecNumber>
    </recommendedName>
</protein>
<organism evidence="7 8">
    <name type="scientific">Methyloligella halotolerans</name>
    <dbReference type="NCBI Taxonomy" id="1177755"/>
    <lineage>
        <taxon>Bacteria</taxon>
        <taxon>Pseudomonadati</taxon>
        <taxon>Pseudomonadota</taxon>
        <taxon>Alphaproteobacteria</taxon>
        <taxon>Hyphomicrobiales</taxon>
        <taxon>Hyphomicrobiaceae</taxon>
        <taxon>Methyloligella</taxon>
    </lineage>
</organism>
<keyword evidence="1 3" id="KW-0456">Lyase</keyword>
<dbReference type="Gene3D" id="2.40.40.10">
    <property type="entry name" value="RlpA-like domain"/>
    <property type="match status" value="1"/>
</dbReference>
<dbReference type="Pfam" id="PF03330">
    <property type="entry name" value="DPBB_1"/>
    <property type="match status" value="1"/>
</dbReference>
<proteinExistence type="inferred from homology"/>
<dbReference type="EC" id="4.2.2.-" evidence="3"/>
<feature type="domain" description="RlpA-like protein double-psi beta-barrel" evidence="6">
    <location>
        <begin position="29"/>
        <end position="115"/>
    </location>
</feature>
<keyword evidence="8" id="KW-1185">Reference proteome</keyword>
<accession>A0A1E2RXF3</accession>
<keyword evidence="2 3" id="KW-0961">Cell wall biogenesis/degradation</keyword>
<reference evidence="7 8" key="1">
    <citation type="submission" date="2016-07" db="EMBL/GenBank/DDBJ databases">
        <title>Draft genome sequence of Methyloligella halotolerans C2T (VKM B-2706T=CCUG 61687T=DSM 25045T), a halotolerant polyhydroxybutyrate accumulating methylotroph.</title>
        <authorList>
            <person name="Vasilenko O.V."/>
            <person name="Doronina N.V."/>
            <person name="Poroshina M.N."/>
            <person name="Tarlachkov S.V."/>
            <person name="Trotsenko Y.A."/>
        </authorList>
    </citation>
    <scope>NUCLEOTIDE SEQUENCE [LARGE SCALE GENOMIC DNA]</scope>
    <source>
        <strain evidence="7 8">VKM B-2706</strain>
    </source>
</reference>
<dbReference type="GO" id="GO:0000270">
    <property type="term" value="P:peptidoglycan metabolic process"/>
    <property type="evidence" value="ECO:0007669"/>
    <property type="project" value="UniProtKB-UniRule"/>
</dbReference>
<dbReference type="InterPro" id="IPR012997">
    <property type="entry name" value="RplA"/>
</dbReference>
<evidence type="ECO:0000256" key="2">
    <source>
        <dbReference type="ARBA" id="ARBA00023316"/>
    </source>
</evidence>
<dbReference type="InterPro" id="IPR036908">
    <property type="entry name" value="RlpA-like_sf"/>
</dbReference>
<evidence type="ECO:0000256" key="3">
    <source>
        <dbReference type="HAMAP-Rule" id="MF_02071"/>
    </source>
</evidence>
<feature type="compositionally biased region" description="Polar residues" evidence="5">
    <location>
        <begin position="122"/>
        <end position="131"/>
    </location>
</feature>
<evidence type="ECO:0000256" key="4">
    <source>
        <dbReference type="RuleBase" id="RU003495"/>
    </source>
</evidence>
<feature type="chain" id="PRO_5009987265" description="Endolytic peptidoglycan transglycosylase RlpA" evidence="3">
    <location>
        <begin position="28"/>
        <end position="199"/>
    </location>
</feature>
<sequence precursor="true">MSKMRAFLTLFGLAGAFVVAPFALAHADQVGHASWYALHSRTASGEMMNPNAMTAAHRSLPFGTKVLVENLSNGRSVVVRINDRGPFVGGRVIDVSKAAAANLGMIGSGTAQVRISTSGRSVSKAATQTASKPKIGGRMASVAKSSHRTKDAAEASSKSSNRRGTVIEASDKGQYGIFAGGLFGGKKDDKASRRTVARN</sequence>
<evidence type="ECO:0000313" key="7">
    <source>
        <dbReference type="EMBL" id="ODA66917.1"/>
    </source>
</evidence>
<dbReference type="InterPro" id="IPR009009">
    <property type="entry name" value="RlpA-like_DPBB"/>
</dbReference>
<comment type="similarity">
    <text evidence="3 4">Belongs to the RlpA family.</text>
</comment>
<dbReference type="PATRIC" id="fig|1177755.3.peg.2227"/>
<evidence type="ECO:0000256" key="1">
    <source>
        <dbReference type="ARBA" id="ARBA00023239"/>
    </source>
</evidence>
<comment type="caution">
    <text evidence="7">The sequence shown here is derived from an EMBL/GenBank/DDBJ whole genome shotgun (WGS) entry which is preliminary data.</text>
</comment>
<dbReference type="PANTHER" id="PTHR34183:SF8">
    <property type="entry name" value="ENDOLYTIC PEPTIDOGLYCAN TRANSGLYCOSYLASE RLPA-RELATED"/>
    <property type="match status" value="1"/>
</dbReference>